<evidence type="ECO:0000256" key="7">
    <source>
        <dbReference type="ARBA" id="ARBA00022840"/>
    </source>
</evidence>
<dbReference type="PANTHER" id="PTHR24421:SF10">
    <property type="entry name" value="NITRATE_NITRITE SENSOR PROTEIN NARQ"/>
    <property type="match status" value="1"/>
</dbReference>
<dbReference type="GO" id="GO:0005524">
    <property type="term" value="F:ATP binding"/>
    <property type="evidence" value="ECO:0007669"/>
    <property type="project" value="UniProtKB-KW"/>
</dbReference>
<evidence type="ECO:0000256" key="5">
    <source>
        <dbReference type="ARBA" id="ARBA00022741"/>
    </source>
</evidence>
<feature type="transmembrane region" description="Helical" evidence="10">
    <location>
        <begin position="123"/>
        <end position="156"/>
    </location>
</feature>
<dbReference type="GO" id="GO:0000155">
    <property type="term" value="F:phosphorelay sensor kinase activity"/>
    <property type="evidence" value="ECO:0007669"/>
    <property type="project" value="InterPro"/>
</dbReference>
<feature type="transmembrane region" description="Helical" evidence="10">
    <location>
        <begin position="176"/>
        <end position="196"/>
    </location>
</feature>
<keyword evidence="13" id="KW-1185">Reference proteome</keyword>
<dbReference type="EMBL" id="CP001618">
    <property type="protein sequence ID" value="ACQ78500.1"/>
    <property type="molecule type" value="Genomic_DNA"/>
</dbReference>
<evidence type="ECO:0000313" key="13">
    <source>
        <dbReference type="Proteomes" id="UP000007962"/>
    </source>
</evidence>
<dbReference type="Proteomes" id="UP000007962">
    <property type="component" value="Chromosome"/>
</dbReference>
<keyword evidence="3" id="KW-0597">Phosphoprotein</keyword>
<proteinExistence type="predicted"/>
<evidence type="ECO:0000313" key="12">
    <source>
        <dbReference type="EMBL" id="ACQ78500.1"/>
    </source>
</evidence>
<accession>C5BVR0</accession>
<reference evidence="12 13" key="1">
    <citation type="journal article" date="2009" name="Stand. Genomic Sci.">
        <title>Complete genome sequence of Beutenbergia cavernae type strain (HKI 0122).</title>
        <authorList>
            <person name="Land M."/>
            <person name="Pukall R."/>
            <person name="Abt B."/>
            <person name="Goker M."/>
            <person name="Rohde M."/>
            <person name="Glavina Del Rio T."/>
            <person name="Tice H."/>
            <person name="Copeland A."/>
            <person name="Cheng J.F."/>
            <person name="Lucas S."/>
            <person name="Chen F."/>
            <person name="Nolan M."/>
            <person name="Bruce D."/>
            <person name="Goodwin L."/>
            <person name="Pitluck S."/>
            <person name="Ivanova N."/>
            <person name="Mavromatis K."/>
            <person name="Ovchinnikova G."/>
            <person name="Pati A."/>
            <person name="Chen A."/>
            <person name="Palaniappan K."/>
            <person name="Hauser L."/>
            <person name="Chang Y.J."/>
            <person name="Jefferies C.C."/>
            <person name="Saunders E."/>
            <person name="Brettin T."/>
            <person name="Detter J.C."/>
            <person name="Han C."/>
            <person name="Chain P."/>
            <person name="Bristow J."/>
            <person name="Eisen J.A."/>
            <person name="Markowitz V."/>
            <person name="Hugenholtz P."/>
            <person name="Kyrpides N.C."/>
            <person name="Klenk H.P."/>
            <person name="Lapidus A."/>
        </authorList>
    </citation>
    <scope>NUCLEOTIDE SEQUENCE [LARGE SCALE GENOMIC DNA]</scope>
    <source>
        <strain evidence="13">ATCC BAA-8 / DSM 12333 / NBRC 16432</strain>
    </source>
</reference>
<comment type="catalytic activity">
    <reaction evidence="1">
        <text>ATP + protein L-histidine = ADP + protein N-phospho-L-histidine.</text>
        <dbReference type="EC" id="2.7.13.3"/>
    </reaction>
</comment>
<feature type="region of interest" description="Disordered" evidence="9">
    <location>
        <begin position="1"/>
        <end position="21"/>
    </location>
</feature>
<organism evidence="12 13">
    <name type="scientific">Beutenbergia cavernae (strain ATCC BAA-8 / DSM 12333 / CCUG 43141 / JCM 11478 / NBRC 16432 / NCIMB 13614 / HKI 0122)</name>
    <dbReference type="NCBI Taxonomy" id="471853"/>
    <lineage>
        <taxon>Bacteria</taxon>
        <taxon>Bacillati</taxon>
        <taxon>Actinomycetota</taxon>
        <taxon>Actinomycetes</taxon>
        <taxon>Micrococcales</taxon>
        <taxon>Beutenbergiaceae</taxon>
        <taxon>Beutenbergia</taxon>
    </lineage>
</organism>
<keyword evidence="10" id="KW-0472">Membrane</keyword>
<keyword evidence="10" id="KW-1133">Transmembrane helix</keyword>
<protein>
    <recommendedName>
        <fullName evidence="2">histidine kinase</fullName>
        <ecNumber evidence="2">2.7.13.3</ecNumber>
    </recommendedName>
</protein>
<feature type="transmembrane region" description="Helical" evidence="10">
    <location>
        <begin position="61"/>
        <end position="79"/>
    </location>
</feature>
<sequence>MPDPDLARPAPPSSGGDGGTGARASVVVRAGVYLVLGGVVAAAYAVLGVGLWQLVDAAPQVPLPMTVAIAVVAVPLGALPPFLAPIRELETAAARSLLGAGVDDVPAPPGGQLRPDDRARAAAFFGAHLILGGAILVGLLAGLPTAVGLLGAALGVPSDGIQLVPGESTAAALGPWAIPVALAILVALPLGTALAGSIMRALAPPLLGPGPEQRAAAERARIAALAERNRLARELHDSVGHALTVTTLQATAAERLLSRDPDAVREALRAIQDTGRSALADLDHALGLLRSDDAAARPARAPDRTLDDLPRLVAESAAAGHTLGVDGDVPPGLPGVVSREAYAIVAEAAVNAWRHGSGPARVRLDASDSVLGLEIANPVPTTSGAGRADRAGRGVVGMRERAHVVGGTLEAGASDAPDGATWVVRARLPWRRADD</sequence>
<evidence type="ECO:0000256" key="1">
    <source>
        <dbReference type="ARBA" id="ARBA00000085"/>
    </source>
</evidence>
<dbReference type="EC" id="2.7.13.3" evidence="2"/>
<feature type="domain" description="Signal transduction histidine kinase subgroup 3 dimerisation and phosphoacceptor" evidence="11">
    <location>
        <begin position="227"/>
        <end position="293"/>
    </location>
</feature>
<name>C5BVR0_BEUC1</name>
<dbReference type="Gene3D" id="3.30.565.10">
    <property type="entry name" value="Histidine kinase-like ATPase, C-terminal domain"/>
    <property type="match status" value="1"/>
</dbReference>
<evidence type="ECO:0000259" key="11">
    <source>
        <dbReference type="Pfam" id="PF07730"/>
    </source>
</evidence>
<dbReference type="KEGG" id="bcv:Bcav_0235"/>
<evidence type="ECO:0000256" key="6">
    <source>
        <dbReference type="ARBA" id="ARBA00022777"/>
    </source>
</evidence>
<dbReference type="HOGENOM" id="CLU_000445_20_1_11"/>
<dbReference type="InterPro" id="IPR011712">
    <property type="entry name" value="Sig_transdc_His_kin_sub3_dim/P"/>
</dbReference>
<keyword evidence="10" id="KW-0812">Transmembrane</keyword>
<dbReference type="InterPro" id="IPR050482">
    <property type="entry name" value="Sensor_HK_TwoCompSys"/>
</dbReference>
<evidence type="ECO:0000256" key="9">
    <source>
        <dbReference type="SAM" id="MobiDB-lite"/>
    </source>
</evidence>
<keyword evidence="6 12" id="KW-0418">Kinase</keyword>
<dbReference type="GO" id="GO:0016020">
    <property type="term" value="C:membrane"/>
    <property type="evidence" value="ECO:0007669"/>
    <property type="project" value="InterPro"/>
</dbReference>
<dbReference type="Gene3D" id="1.20.5.1930">
    <property type="match status" value="1"/>
</dbReference>
<evidence type="ECO:0000256" key="2">
    <source>
        <dbReference type="ARBA" id="ARBA00012438"/>
    </source>
</evidence>
<dbReference type="RefSeq" id="WP_012725280.1">
    <property type="nucleotide sequence ID" value="NC_012669.1"/>
</dbReference>
<evidence type="ECO:0000256" key="4">
    <source>
        <dbReference type="ARBA" id="ARBA00022679"/>
    </source>
</evidence>
<evidence type="ECO:0000256" key="3">
    <source>
        <dbReference type="ARBA" id="ARBA00022553"/>
    </source>
</evidence>
<keyword evidence="4" id="KW-0808">Transferase</keyword>
<feature type="transmembrane region" description="Helical" evidence="10">
    <location>
        <begin position="32"/>
        <end position="55"/>
    </location>
</feature>
<keyword evidence="7" id="KW-0067">ATP-binding</keyword>
<dbReference type="GO" id="GO:0046983">
    <property type="term" value="F:protein dimerization activity"/>
    <property type="evidence" value="ECO:0007669"/>
    <property type="project" value="InterPro"/>
</dbReference>
<dbReference type="STRING" id="471853.Bcav_0235"/>
<dbReference type="OrthoDB" id="227596at2"/>
<evidence type="ECO:0000256" key="8">
    <source>
        <dbReference type="ARBA" id="ARBA00023012"/>
    </source>
</evidence>
<dbReference type="InterPro" id="IPR036890">
    <property type="entry name" value="HATPase_C_sf"/>
</dbReference>
<keyword evidence="5" id="KW-0547">Nucleotide-binding</keyword>
<dbReference type="eggNOG" id="COG4585">
    <property type="taxonomic scope" value="Bacteria"/>
</dbReference>
<evidence type="ECO:0000256" key="10">
    <source>
        <dbReference type="SAM" id="Phobius"/>
    </source>
</evidence>
<dbReference type="Pfam" id="PF07730">
    <property type="entry name" value="HisKA_3"/>
    <property type="match status" value="1"/>
</dbReference>
<dbReference type="AlphaFoldDB" id="C5BVR0"/>
<dbReference type="PANTHER" id="PTHR24421">
    <property type="entry name" value="NITRATE/NITRITE SENSOR PROTEIN NARX-RELATED"/>
    <property type="match status" value="1"/>
</dbReference>
<gene>
    <name evidence="12" type="ordered locus">Bcav_0235</name>
</gene>
<keyword evidence="8" id="KW-0902">Two-component regulatory system</keyword>